<dbReference type="EMBL" id="VIRS01000015">
    <property type="protein sequence ID" value="TQS43028.1"/>
    <property type="molecule type" value="Genomic_DNA"/>
</dbReference>
<dbReference type="Pfam" id="PF03995">
    <property type="entry name" value="Inhibitor_I36"/>
    <property type="match status" value="1"/>
</dbReference>
<evidence type="ECO:0000313" key="3">
    <source>
        <dbReference type="Proteomes" id="UP000317982"/>
    </source>
</evidence>
<sequence>MVRKVLAVALSVVLSLLVAVQPADAAAPSCPSGSFCIWPVHDHSSGRCSWSNADADWQTAPVVCSWAATRPVQYLYNNGTSSSYAGVCIYIGANYSRPSSWASQGQYYGILGGGDFLRSHRWLSSDDSC</sequence>
<dbReference type="InParanoid" id="A0A545ANW6"/>
<keyword evidence="1" id="KW-0732">Signal</keyword>
<protein>
    <recommendedName>
        <fullName evidence="4">Peptidase inhibitor family I36 protein</fullName>
    </recommendedName>
</protein>
<evidence type="ECO:0000313" key="2">
    <source>
        <dbReference type="EMBL" id="TQS43028.1"/>
    </source>
</evidence>
<gene>
    <name evidence="2" type="ORF">FL583_21575</name>
</gene>
<dbReference type="AlphaFoldDB" id="A0A545ANW6"/>
<proteinExistence type="predicted"/>
<dbReference type="OrthoDB" id="3700467at2"/>
<dbReference type="RefSeq" id="WP_142706513.1">
    <property type="nucleotide sequence ID" value="NZ_VIRS01000015.1"/>
</dbReference>
<feature type="signal peptide" evidence="1">
    <location>
        <begin position="1"/>
        <end position="25"/>
    </location>
</feature>
<evidence type="ECO:0008006" key="4">
    <source>
        <dbReference type="Google" id="ProtNLM"/>
    </source>
</evidence>
<dbReference type="Proteomes" id="UP000317982">
    <property type="component" value="Unassembled WGS sequence"/>
</dbReference>
<accession>A0A545ANW6</accession>
<keyword evidence="3" id="KW-1185">Reference proteome</keyword>
<organism evidence="2 3">
    <name type="scientific">Cryptosporangium phraense</name>
    <dbReference type="NCBI Taxonomy" id="2593070"/>
    <lineage>
        <taxon>Bacteria</taxon>
        <taxon>Bacillati</taxon>
        <taxon>Actinomycetota</taxon>
        <taxon>Actinomycetes</taxon>
        <taxon>Cryptosporangiales</taxon>
        <taxon>Cryptosporangiaceae</taxon>
        <taxon>Cryptosporangium</taxon>
    </lineage>
</organism>
<reference evidence="2 3" key="1">
    <citation type="submission" date="2019-07" db="EMBL/GenBank/DDBJ databases">
        <title>Cryptosporangium phraense sp. nov., isolated from plant litter.</title>
        <authorList>
            <person name="Suriyachadkun C."/>
        </authorList>
    </citation>
    <scope>NUCLEOTIDE SEQUENCE [LARGE SCALE GENOMIC DNA]</scope>
    <source>
        <strain evidence="2 3">A-T 5661</strain>
    </source>
</reference>
<feature type="chain" id="PRO_5022157416" description="Peptidase inhibitor family I36 protein" evidence="1">
    <location>
        <begin position="26"/>
        <end position="129"/>
    </location>
</feature>
<name>A0A545ANW6_9ACTN</name>
<evidence type="ECO:0000256" key="1">
    <source>
        <dbReference type="SAM" id="SignalP"/>
    </source>
</evidence>
<comment type="caution">
    <text evidence="2">The sequence shown here is derived from an EMBL/GenBank/DDBJ whole genome shotgun (WGS) entry which is preliminary data.</text>
</comment>